<dbReference type="PANTHER" id="PTHR42734:SF6">
    <property type="entry name" value="MOLYBDATE IMPORT ATP-BINDING PROTEIN MOLC"/>
    <property type="match status" value="1"/>
</dbReference>
<reference evidence="6 7" key="1">
    <citation type="submission" date="2016-04" db="EMBL/GenBank/DDBJ databases">
        <title>Genome analysis of Thermosulfurimonas dismutans, the first thermophilic sulfur-disproportionating bacterium of the phylum Thermodesulfobacteria.</title>
        <authorList>
            <person name="Mardanov A.V."/>
            <person name="Beletsky A.V."/>
            <person name="Kadnikov V.V."/>
            <person name="Slobodkin A.I."/>
            <person name="Ravin N.V."/>
        </authorList>
    </citation>
    <scope>NUCLEOTIDE SEQUENCE [LARGE SCALE GENOMIC DNA]</scope>
    <source>
        <strain evidence="6 7">S95</strain>
    </source>
</reference>
<dbReference type="InterPro" id="IPR027417">
    <property type="entry name" value="P-loop_NTPase"/>
</dbReference>
<keyword evidence="4" id="KW-0067">ATP-binding</keyword>
<dbReference type="InterPro" id="IPR003593">
    <property type="entry name" value="AAA+_ATPase"/>
</dbReference>
<comment type="caution">
    <text evidence="6">The sequence shown here is derived from an EMBL/GenBank/DDBJ whole genome shotgun (WGS) entry which is preliminary data.</text>
</comment>
<dbReference type="OrthoDB" id="9809450at2"/>
<dbReference type="Gene3D" id="3.40.50.300">
    <property type="entry name" value="P-loop containing nucleotide triphosphate hydrolases"/>
    <property type="match status" value="1"/>
</dbReference>
<evidence type="ECO:0000256" key="3">
    <source>
        <dbReference type="ARBA" id="ARBA00022741"/>
    </source>
</evidence>
<dbReference type="Pfam" id="PF00005">
    <property type="entry name" value="ABC_tran"/>
    <property type="match status" value="1"/>
</dbReference>
<dbReference type="GO" id="GO:0016887">
    <property type="term" value="F:ATP hydrolysis activity"/>
    <property type="evidence" value="ECO:0007669"/>
    <property type="project" value="InterPro"/>
</dbReference>
<dbReference type="InterPro" id="IPR050153">
    <property type="entry name" value="Metal_Ion_Import_ABC"/>
</dbReference>
<dbReference type="PROSITE" id="PS00211">
    <property type="entry name" value="ABC_TRANSPORTER_1"/>
    <property type="match status" value="1"/>
</dbReference>
<keyword evidence="3" id="KW-0547">Nucleotide-binding</keyword>
<dbReference type="EMBL" id="LWLG01000017">
    <property type="protein sequence ID" value="OAQ20051.1"/>
    <property type="molecule type" value="Genomic_DNA"/>
</dbReference>
<name>A0A179D2N3_9BACT</name>
<dbReference type="SMART" id="SM00382">
    <property type="entry name" value="AAA"/>
    <property type="match status" value="1"/>
</dbReference>
<dbReference type="AlphaFoldDB" id="A0A179D2N3"/>
<evidence type="ECO:0000256" key="4">
    <source>
        <dbReference type="ARBA" id="ARBA00022840"/>
    </source>
</evidence>
<dbReference type="GO" id="GO:0005524">
    <property type="term" value="F:ATP binding"/>
    <property type="evidence" value="ECO:0007669"/>
    <property type="project" value="UniProtKB-KW"/>
</dbReference>
<feature type="domain" description="ABC transporter" evidence="5">
    <location>
        <begin position="2"/>
        <end position="234"/>
    </location>
</feature>
<keyword evidence="2" id="KW-0813">Transport</keyword>
<evidence type="ECO:0000313" key="6">
    <source>
        <dbReference type="EMBL" id="OAQ20051.1"/>
    </source>
</evidence>
<evidence type="ECO:0000313" key="7">
    <source>
        <dbReference type="Proteomes" id="UP000078390"/>
    </source>
</evidence>
<dbReference type="STRING" id="999894.TDIS_1870"/>
<dbReference type="RefSeq" id="WP_068671610.1">
    <property type="nucleotide sequence ID" value="NZ_LWLG01000017.1"/>
</dbReference>
<evidence type="ECO:0000259" key="5">
    <source>
        <dbReference type="PROSITE" id="PS50893"/>
    </source>
</evidence>
<comment type="similarity">
    <text evidence="1">Belongs to the ABC transporter superfamily.</text>
</comment>
<dbReference type="SUPFAM" id="SSF52540">
    <property type="entry name" value="P-loop containing nucleoside triphosphate hydrolases"/>
    <property type="match status" value="1"/>
</dbReference>
<sequence>MLEVRDLSFAQILQEVNLTLHKGEFVVLLGPNGAGKTTLLKCLLGLYTPTRGEVLVCGRPLKHLTYKERARLLAYVPQSYHPVFPYTVLEFVLLGRTPHLGFLSRPGKRDEIKAREVLRSLGLEALVRRRLTDLSGGERQLVLFARALLQEAPIFLLDEPTANLDLKHQIEVLTTVHRLAGERGLTVVATLHDPNLAFGFADRVVLIKKGRILAEMNPRKHPRAQELLEELYEIPLEILYFRGYPLVSLTGAFPGNPLGGENHENRGHFMG</sequence>
<dbReference type="PROSITE" id="PS50893">
    <property type="entry name" value="ABC_TRANSPORTER_2"/>
    <property type="match status" value="1"/>
</dbReference>
<dbReference type="InterPro" id="IPR003439">
    <property type="entry name" value="ABC_transporter-like_ATP-bd"/>
</dbReference>
<organism evidence="6 7">
    <name type="scientific">Thermosulfurimonas dismutans</name>
    <dbReference type="NCBI Taxonomy" id="999894"/>
    <lineage>
        <taxon>Bacteria</taxon>
        <taxon>Pseudomonadati</taxon>
        <taxon>Thermodesulfobacteriota</taxon>
        <taxon>Thermodesulfobacteria</taxon>
        <taxon>Thermodesulfobacteriales</taxon>
        <taxon>Thermodesulfobacteriaceae</taxon>
        <taxon>Thermosulfurimonas</taxon>
    </lineage>
</organism>
<dbReference type="FunFam" id="3.40.50.300:FF:000134">
    <property type="entry name" value="Iron-enterobactin ABC transporter ATP-binding protein"/>
    <property type="match status" value="1"/>
</dbReference>
<evidence type="ECO:0000256" key="2">
    <source>
        <dbReference type="ARBA" id="ARBA00022448"/>
    </source>
</evidence>
<accession>A0A179D2N3</accession>
<protein>
    <submittedName>
        <fullName evidence="6">Vitamin B12 ABC transporter, ATPase component BtuD</fullName>
    </submittedName>
</protein>
<dbReference type="Proteomes" id="UP000078390">
    <property type="component" value="Unassembled WGS sequence"/>
</dbReference>
<proteinExistence type="inferred from homology"/>
<dbReference type="PANTHER" id="PTHR42734">
    <property type="entry name" value="METAL TRANSPORT SYSTEM ATP-BINDING PROTEIN TM_0124-RELATED"/>
    <property type="match status" value="1"/>
</dbReference>
<evidence type="ECO:0000256" key="1">
    <source>
        <dbReference type="ARBA" id="ARBA00005417"/>
    </source>
</evidence>
<dbReference type="CDD" id="cd03214">
    <property type="entry name" value="ABC_Iron-Siderophores_B12_Hemin"/>
    <property type="match status" value="1"/>
</dbReference>
<keyword evidence="7" id="KW-1185">Reference proteome</keyword>
<gene>
    <name evidence="6" type="ORF">TDIS_1870</name>
</gene>
<dbReference type="InterPro" id="IPR017871">
    <property type="entry name" value="ABC_transporter-like_CS"/>
</dbReference>